<organism evidence="1 2">
    <name type="scientific">Papaver somniferum</name>
    <name type="common">Opium poppy</name>
    <dbReference type="NCBI Taxonomy" id="3469"/>
    <lineage>
        <taxon>Eukaryota</taxon>
        <taxon>Viridiplantae</taxon>
        <taxon>Streptophyta</taxon>
        <taxon>Embryophyta</taxon>
        <taxon>Tracheophyta</taxon>
        <taxon>Spermatophyta</taxon>
        <taxon>Magnoliopsida</taxon>
        <taxon>Ranunculales</taxon>
        <taxon>Papaveraceae</taxon>
        <taxon>Papaveroideae</taxon>
        <taxon>Papaver</taxon>
    </lineage>
</organism>
<reference evidence="1 2" key="1">
    <citation type="journal article" date="2018" name="Science">
        <title>The opium poppy genome and morphinan production.</title>
        <authorList>
            <person name="Guo L."/>
            <person name="Winzer T."/>
            <person name="Yang X."/>
            <person name="Li Y."/>
            <person name="Ning Z."/>
            <person name="He Z."/>
            <person name="Teodor R."/>
            <person name="Lu Y."/>
            <person name="Bowser T.A."/>
            <person name="Graham I.A."/>
            <person name="Ye K."/>
        </authorList>
    </citation>
    <scope>NUCLEOTIDE SEQUENCE [LARGE SCALE GENOMIC DNA]</scope>
    <source>
        <strain evidence="2">cv. HN1</strain>
        <tissue evidence="1">Leaves</tissue>
    </source>
</reference>
<dbReference type="EMBL" id="CM010716">
    <property type="protein sequence ID" value="RZC49161.1"/>
    <property type="molecule type" value="Genomic_DNA"/>
</dbReference>
<dbReference type="Proteomes" id="UP000316621">
    <property type="component" value="Chromosome 2"/>
</dbReference>
<dbReference type="Gramene" id="RZC49161">
    <property type="protein sequence ID" value="RZC49161"/>
    <property type="gene ID" value="C5167_017589"/>
</dbReference>
<dbReference type="AlphaFoldDB" id="A0A4Y7IN45"/>
<keyword evidence="2" id="KW-1185">Reference proteome</keyword>
<protein>
    <submittedName>
        <fullName evidence="1">Uncharacterized protein</fullName>
    </submittedName>
</protein>
<proteinExistence type="predicted"/>
<gene>
    <name evidence="1" type="ORF">C5167_017589</name>
</gene>
<name>A0A4Y7IN45_PAPSO</name>
<accession>A0A4Y7IN45</accession>
<evidence type="ECO:0000313" key="2">
    <source>
        <dbReference type="Proteomes" id="UP000316621"/>
    </source>
</evidence>
<sequence length="137" mass="15900">MSGSIYREDCERNLQQKQRSKALIFNRPFSPGKESENHRIQALAILICPDCSVIDFSVDAPISRNCGPQVDHAFYCRLSYINNHNSYRQKSKPAHPGMQVEQFGHVHYANREPIELASTDFFKWSDSMKYEQINFEV</sequence>
<evidence type="ECO:0000313" key="1">
    <source>
        <dbReference type="EMBL" id="RZC49161.1"/>
    </source>
</evidence>